<organism evidence="1">
    <name type="scientific">Myoviridae sp. ctu2j3</name>
    <dbReference type="NCBI Taxonomy" id="2825197"/>
    <lineage>
        <taxon>Viruses</taxon>
        <taxon>Duplodnaviria</taxon>
        <taxon>Heunggongvirae</taxon>
        <taxon>Uroviricota</taxon>
        <taxon>Caudoviricetes</taxon>
    </lineage>
</organism>
<name>A0A8S5UIM1_9CAUD</name>
<evidence type="ECO:0000313" key="1">
    <source>
        <dbReference type="EMBL" id="DAF94353.1"/>
    </source>
</evidence>
<proteinExistence type="predicted"/>
<reference evidence="1" key="1">
    <citation type="journal article" date="2021" name="Proc. Natl. Acad. Sci. U.S.A.">
        <title>A Catalog of Tens of Thousands of Viruses from Human Metagenomes Reveals Hidden Associations with Chronic Diseases.</title>
        <authorList>
            <person name="Tisza M.J."/>
            <person name="Buck C.B."/>
        </authorList>
    </citation>
    <scope>NUCLEOTIDE SEQUENCE</scope>
    <source>
        <strain evidence="1">Ctu2j3</strain>
    </source>
</reference>
<accession>A0A8S5UIM1</accession>
<sequence length="86" mass="9565">MIDAQDEYVPEDAPRVPGFAHAGADSRGLFLAALIQLRRDPHFKGDILLSALRVAVGDPDYEFQSPVERAAWKTMAFPVLYGYTKN</sequence>
<protein>
    <submittedName>
        <fullName evidence="1">Uncharacterized protein</fullName>
    </submittedName>
</protein>
<dbReference type="EMBL" id="BK016090">
    <property type="protein sequence ID" value="DAF94353.1"/>
    <property type="molecule type" value="Genomic_DNA"/>
</dbReference>
<dbReference type="EMBL" id="BK016090">
    <property type="protein sequence ID" value="DAF94382.1"/>
    <property type="molecule type" value="Genomic_DNA"/>
</dbReference>